<keyword evidence="2" id="KW-1185">Reference proteome</keyword>
<dbReference type="Proteomes" id="UP000568106">
    <property type="component" value="Unassembled WGS sequence"/>
</dbReference>
<organism evidence="1 2">
    <name type="scientific">Tunturiibacter empetritectus</name>
    <dbReference type="NCBI Taxonomy" id="3069691"/>
    <lineage>
        <taxon>Bacteria</taxon>
        <taxon>Pseudomonadati</taxon>
        <taxon>Acidobacteriota</taxon>
        <taxon>Terriglobia</taxon>
        <taxon>Terriglobales</taxon>
        <taxon>Acidobacteriaceae</taxon>
        <taxon>Tunturiibacter</taxon>
    </lineage>
</organism>
<reference evidence="1" key="1">
    <citation type="submission" date="2020-08" db="EMBL/GenBank/DDBJ databases">
        <title>Genomic Encyclopedia of Type Strains, Phase IV (KMG-V): Genome sequencing to study the core and pangenomes of soil and plant-associated prokaryotes.</title>
        <authorList>
            <person name="Whitman W."/>
        </authorList>
    </citation>
    <scope>NUCLEOTIDE SEQUENCE [LARGE SCALE GENOMIC DNA]</scope>
    <source>
        <strain evidence="1">M8UP27</strain>
    </source>
</reference>
<evidence type="ECO:0000313" key="2">
    <source>
        <dbReference type="Proteomes" id="UP000568106"/>
    </source>
</evidence>
<dbReference type="AlphaFoldDB" id="A0A7W8IKW2"/>
<name>A0A7W8IKW2_9BACT</name>
<comment type="caution">
    <text evidence="1">The sequence shown here is derived from an EMBL/GenBank/DDBJ whole genome shotgun (WGS) entry which is preliminary data.</text>
</comment>
<accession>A0A7W8IKW2</accession>
<dbReference type="EMBL" id="JACHDY010000004">
    <property type="protein sequence ID" value="MBB5318261.1"/>
    <property type="molecule type" value="Genomic_DNA"/>
</dbReference>
<gene>
    <name evidence="1" type="ORF">HDF09_002958</name>
</gene>
<protein>
    <submittedName>
        <fullName evidence="1">Uncharacterized protein YjgD (DUF1641 family)</fullName>
    </submittedName>
</protein>
<evidence type="ECO:0000313" key="1">
    <source>
        <dbReference type="EMBL" id="MBB5318261.1"/>
    </source>
</evidence>
<proteinExistence type="predicted"/>
<sequence>MAKPIAFKPMPVDFKADLARKLEKAPEKHAEALLLAYDVLEEAHRKGLLSMLHGAIGAKDTIFNTLSQYAAAPGGIAAIRNLLTAAKILTELDPEVLDQISKAMAHATKEHQAEREAPSLLQLARRATSEDSRRGLSFMTLVLSGLGRSLKN</sequence>